<dbReference type="AlphaFoldDB" id="A0A0E9W469"/>
<name>A0A0E9W469_ANGAN</name>
<reference evidence="1" key="1">
    <citation type="submission" date="2014-11" db="EMBL/GenBank/DDBJ databases">
        <authorList>
            <person name="Amaro Gonzalez C."/>
        </authorList>
    </citation>
    <scope>NUCLEOTIDE SEQUENCE</scope>
</reference>
<dbReference type="EMBL" id="GBXM01024314">
    <property type="protein sequence ID" value="JAH84263.1"/>
    <property type="molecule type" value="Transcribed_RNA"/>
</dbReference>
<protein>
    <submittedName>
        <fullName evidence="1">Uncharacterized protein</fullName>
    </submittedName>
</protein>
<proteinExistence type="predicted"/>
<sequence>MGQQQNMAVDTERQYRRTIHAVFVTCCGLK</sequence>
<evidence type="ECO:0000313" key="1">
    <source>
        <dbReference type="EMBL" id="JAH84263.1"/>
    </source>
</evidence>
<organism evidence="1">
    <name type="scientific">Anguilla anguilla</name>
    <name type="common">European freshwater eel</name>
    <name type="synonym">Muraena anguilla</name>
    <dbReference type="NCBI Taxonomy" id="7936"/>
    <lineage>
        <taxon>Eukaryota</taxon>
        <taxon>Metazoa</taxon>
        <taxon>Chordata</taxon>
        <taxon>Craniata</taxon>
        <taxon>Vertebrata</taxon>
        <taxon>Euteleostomi</taxon>
        <taxon>Actinopterygii</taxon>
        <taxon>Neopterygii</taxon>
        <taxon>Teleostei</taxon>
        <taxon>Anguilliformes</taxon>
        <taxon>Anguillidae</taxon>
        <taxon>Anguilla</taxon>
    </lineage>
</organism>
<accession>A0A0E9W469</accession>
<reference evidence="1" key="2">
    <citation type="journal article" date="2015" name="Fish Shellfish Immunol.">
        <title>Early steps in the European eel (Anguilla anguilla)-Vibrio vulnificus interaction in the gills: Role of the RtxA13 toxin.</title>
        <authorList>
            <person name="Callol A."/>
            <person name="Pajuelo D."/>
            <person name="Ebbesson L."/>
            <person name="Teles M."/>
            <person name="MacKenzie S."/>
            <person name="Amaro C."/>
        </authorList>
    </citation>
    <scope>NUCLEOTIDE SEQUENCE</scope>
</reference>